<dbReference type="EMBL" id="SODD01000017">
    <property type="protein sequence ID" value="TDW19802.1"/>
    <property type="molecule type" value="Genomic_DNA"/>
</dbReference>
<proteinExistence type="predicted"/>
<accession>A0A4R7ZQ44</accession>
<protein>
    <submittedName>
        <fullName evidence="1">Uncharacterized protein</fullName>
    </submittedName>
</protein>
<keyword evidence="2" id="KW-1185">Reference proteome</keyword>
<dbReference type="OrthoDB" id="9835980at2"/>
<name>A0A4R7ZQ44_9FIRM</name>
<dbReference type="RefSeq" id="WP_134169512.1">
    <property type="nucleotide sequence ID" value="NZ_SODD01000017.1"/>
</dbReference>
<dbReference type="AlphaFoldDB" id="A0A4R7ZQ44"/>
<reference evidence="1 2" key="1">
    <citation type="submission" date="2019-03" db="EMBL/GenBank/DDBJ databases">
        <title>Genomic Encyclopedia of Type Strains, Phase IV (KMG-IV): sequencing the most valuable type-strain genomes for metagenomic binning, comparative biology and taxonomic classification.</title>
        <authorList>
            <person name="Goeker M."/>
        </authorList>
    </citation>
    <scope>NUCLEOTIDE SEQUENCE [LARGE SCALE GENOMIC DNA]</scope>
    <source>
        <strain evidence="1 2">DSM 28867</strain>
    </source>
</reference>
<evidence type="ECO:0000313" key="2">
    <source>
        <dbReference type="Proteomes" id="UP000294743"/>
    </source>
</evidence>
<dbReference type="Proteomes" id="UP000294743">
    <property type="component" value="Unassembled WGS sequence"/>
</dbReference>
<gene>
    <name evidence="1" type="ORF">EDD63_11722</name>
</gene>
<sequence>MSKYQDEKLGNQFLGQLKDLKDIHNYHEYVDFVRHYIEYIWGGNTKLLDTNPFGVTLLATHEEYDETIAVVVLYQSSDVAYEQIMSALEGQAYMQTNSLSVISNQSMDAAAKTLAEDHSILYFKFS</sequence>
<organism evidence="1 2">
    <name type="scientific">Breznakia blatticola</name>
    <dbReference type="NCBI Taxonomy" id="1754012"/>
    <lineage>
        <taxon>Bacteria</taxon>
        <taxon>Bacillati</taxon>
        <taxon>Bacillota</taxon>
        <taxon>Erysipelotrichia</taxon>
        <taxon>Erysipelotrichales</taxon>
        <taxon>Erysipelotrichaceae</taxon>
        <taxon>Breznakia</taxon>
    </lineage>
</organism>
<comment type="caution">
    <text evidence="1">The sequence shown here is derived from an EMBL/GenBank/DDBJ whole genome shotgun (WGS) entry which is preliminary data.</text>
</comment>
<evidence type="ECO:0000313" key="1">
    <source>
        <dbReference type="EMBL" id="TDW19802.1"/>
    </source>
</evidence>